<dbReference type="Proteomes" id="UP000799424">
    <property type="component" value="Unassembled WGS sequence"/>
</dbReference>
<evidence type="ECO:0000313" key="8">
    <source>
        <dbReference type="Proteomes" id="UP000799424"/>
    </source>
</evidence>
<dbReference type="GO" id="GO:0005886">
    <property type="term" value="C:plasma membrane"/>
    <property type="evidence" value="ECO:0007669"/>
    <property type="project" value="UniProtKB-SubCell"/>
</dbReference>
<sequence length="747" mass="85671">MNAPPRSFSAYQRPTFDRTTSQTSIHDDRTRAGTFGFHHRRKHSPNIEWKEHWSNNTWAQGRVLLIDYVAKEHTGKGRRKIVAQEFCDIDSLRRFYRKEDLSAQAALRVIHVQNAPWATRYFLRKFNIDASDDLVGTSFGKWATYEKPQQRGGKPVLNGKTFRTQRDPWRGISRASFGCDYLKHYPKGSINLKGTGPLFELNHYDEADQPGYGFDVYIQRLSVYVQLSDGPGQAVDPDIPNPYNEEAYEEYQRLKKSYGNVDANEHKERYIPKLRTLDNSNTIIIFEKSQSNSVKDTLIGARQEVESRWRRLTFYLPRNEMENDDTLATECMDFILKDIFNALASNWSRFVGACETHVGILEDKIYDNPADESRAPELWKNSAQWLKVERLLYIHSDMIKEMRSHLHELASGDPKDDEPWLGSVPDELEKLTGQWDRDIIAPTSGLSDLMYKSVGIRDARHELQLGLSMWRLSWITFIFLPLTFSVGLFGMNVDTFENNPSLKWWFVVSIPLMLVVVILWYFVKHTLSKQRQNPLRRGVYESLYYELATDHSTLWTRQGPRAGVVPVGWWNGFKWRLITEWFGGDKLKPAQHDPSTEEFGAWGRIKQRLVKRWLGDLDVLVATTSPPISPPQSGPLPRNSFEDKELTAVGELIGIATPVAIAELDPTAASKMQKRIPIERFRSLSPTRSDGGGSPGRPASSGGNSGVMVEEKGPSEDERSGDEGRTVEERERERKRTHRLDVPFQSG</sequence>
<dbReference type="GO" id="GO:0015095">
    <property type="term" value="F:magnesium ion transmembrane transporter activity"/>
    <property type="evidence" value="ECO:0007669"/>
    <property type="project" value="TreeGrafter"/>
</dbReference>
<feature type="region of interest" description="Disordered" evidence="5">
    <location>
        <begin position="1"/>
        <end position="25"/>
    </location>
</feature>
<evidence type="ECO:0000256" key="5">
    <source>
        <dbReference type="SAM" id="MobiDB-lite"/>
    </source>
</evidence>
<evidence type="ECO:0000256" key="6">
    <source>
        <dbReference type="SAM" id="Phobius"/>
    </source>
</evidence>
<dbReference type="GO" id="GO:0000287">
    <property type="term" value="F:magnesium ion binding"/>
    <property type="evidence" value="ECO:0007669"/>
    <property type="project" value="TreeGrafter"/>
</dbReference>
<evidence type="ECO:0000313" key="7">
    <source>
        <dbReference type="EMBL" id="KAF2819489.1"/>
    </source>
</evidence>
<dbReference type="InterPro" id="IPR002523">
    <property type="entry name" value="MgTranspt_CorA/ZnTranspt_ZntB"/>
</dbReference>
<feature type="compositionally biased region" description="Polar residues" evidence="5">
    <location>
        <begin position="9"/>
        <end position="24"/>
    </location>
</feature>
<dbReference type="PANTHER" id="PTHR46494">
    <property type="entry name" value="CORA FAMILY METAL ION TRANSPORTER (EUROFUNG)"/>
    <property type="match status" value="1"/>
</dbReference>
<feature type="compositionally biased region" description="Basic and acidic residues" evidence="5">
    <location>
        <begin position="709"/>
        <end position="734"/>
    </location>
</feature>
<accession>A0A6A6ZFJ7</accession>
<evidence type="ECO:0000256" key="2">
    <source>
        <dbReference type="ARBA" id="ARBA00022692"/>
    </source>
</evidence>
<dbReference type="EMBL" id="MU006244">
    <property type="protein sequence ID" value="KAF2819489.1"/>
    <property type="molecule type" value="Genomic_DNA"/>
</dbReference>
<dbReference type="GO" id="GO:0015087">
    <property type="term" value="F:cobalt ion transmembrane transporter activity"/>
    <property type="evidence" value="ECO:0007669"/>
    <property type="project" value="TreeGrafter"/>
</dbReference>
<dbReference type="SUPFAM" id="SSF144083">
    <property type="entry name" value="Magnesium transport protein CorA, transmembrane region"/>
    <property type="match status" value="1"/>
</dbReference>
<keyword evidence="4 6" id="KW-0472">Membrane</keyword>
<dbReference type="AlphaFoldDB" id="A0A6A6ZFJ7"/>
<evidence type="ECO:0000256" key="4">
    <source>
        <dbReference type="ARBA" id="ARBA00023136"/>
    </source>
</evidence>
<dbReference type="InterPro" id="IPR045863">
    <property type="entry name" value="CorA_TM1_TM2"/>
</dbReference>
<proteinExistence type="predicted"/>
<evidence type="ECO:0000256" key="3">
    <source>
        <dbReference type="ARBA" id="ARBA00022989"/>
    </source>
</evidence>
<feature type="transmembrane region" description="Helical" evidence="6">
    <location>
        <begin position="472"/>
        <end position="492"/>
    </location>
</feature>
<dbReference type="Gene3D" id="1.20.58.340">
    <property type="entry name" value="Magnesium transport protein CorA, transmembrane region"/>
    <property type="match status" value="1"/>
</dbReference>
<dbReference type="OrthoDB" id="194358at2759"/>
<dbReference type="Pfam" id="PF01544">
    <property type="entry name" value="CorA"/>
    <property type="match status" value="1"/>
</dbReference>
<reference evidence="7" key="1">
    <citation type="journal article" date="2020" name="Stud. Mycol.">
        <title>101 Dothideomycetes genomes: a test case for predicting lifestyles and emergence of pathogens.</title>
        <authorList>
            <person name="Haridas S."/>
            <person name="Albert R."/>
            <person name="Binder M."/>
            <person name="Bloem J."/>
            <person name="Labutti K."/>
            <person name="Salamov A."/>
            <person name="Andreopoulos B."/>
            <person name="Baker S."/>
            <person name="Barry K."/>
            <person name="Bills G."/>
            <person name="Bluhm B."/>
            <person name="Cannon C."/>
            <person name="Castanera R."/>
            <person name="Culley D."/>
            <person name="Daum C."/>
            <person name="Ezra D."/>
            <person name="Gonzalez J."/>
            <person name="Henrissat B."/>
            <person name="Kuo A."/>
            <person name="Liang C."/>
            <person name="Lipzen A."/>
            <person name="Lutzoni F."/>
            <person name="Magnuson J."/>
            <person name="Mondo S."/>
            <person name="Nolan M."/>
            <person name="Ohm R."/>
            <person name="Pangilinan J."/>
            <person name="Park H.-J."/>
            <person name="Ramirez L."/>
            <person name="Alfaro M."/>
            <person name="Sun H."/>
            <person name="Tritt A."/>
            <person name="Yoshinaga Y."/>
            <person name="Zwiers L.-H."/>
            <person name="Turgeon B."/>
            <person name="Goodwin S."/>
            <person name="Spatafora J."/>
            <person name="Crous P."/>
            <person name="Grigoriev I."/>
        </authorList>
    </citation>
    <scope>NUCLEOTIDE SEQUENCE</scope>
    <source>
        <strain evidence="7">CBS 113818</strain>
    </source>
</reference>
<dbReference type="PANTHER" id="PTHR46494:SF1">
    <property type="entry name" value="CORA FAMILY METAL ION TRANSPORTER (EUROFUNG)"/>
    <property type="match status" value="1"/>
</dbReference>
<evidence type="ECO:0000256" key="1">
    <source>
        <dbReference type="ARBA" id="ARBA00004651"/>
    </source>
</evidence>
<dbReference type="GO" id="GO:0050897">
    <property type="term" value="F:cobalt ion binding"/>
    <property type="evidence" value="ECO:0007669"/>
    <property type="project" value="TreeGrafter"/>
</dbReference>
<keyword evidence="3 6" id="KW-1133">Transmembrane helix</keyword>
<organism evidence="7 8">
    <name type="scientific">Ophiobolus disseminans</name>
    <dbReference type="NCBI Taxonomy" id="1469910"/>
    <lineage>
        <taxon>Eukaryota</taxon>
        <taxon>Fungi</taxon>
        <taxon>Dikarya</taxon>
        <taxon>Ascomycota</taxon>
        <taxon>Pezizomycotina</taxon>
        <taxon>Dothideomycetes</taxon>
        <taxon>Pleosporomycetidae</taxon>
        <taxon>Pleosporales</taxon>
        <taxon>Pleosporineae</taxon>
        <taxon>Phaeosphaeriaceae</taxon>
        <taxon>Ophiobolus</taxon>
    </lineage>
</organism>
<protein>
    <submittedName>
        <fullName evidence="7">Uncharacterized protein</fullName>
    </submittedName>
</protein>
<gene>
    <name evidence="7" type="ORF">CC86DRAFT_374982</name>
</gene>
<keyword evidence="8" id="KW-1185">Reference proteome</keyword>
<feature type="transmembrane region" description="Helical" evidence="6">
    <location>
        <begin position="504"/>
        <end position="523"/>
    </location>
</feature>
<name>A0A6A6ZFJ7_9PLEO</name>
<feature type="region of interest" description="Disordered" evidence="5">
    <location>
        <begin position="673"/>
        <end position="747"/>
    </location>
</feature>
<comment type="subcellular location">
    <subcellularLocation>
        <location evidence="1">Cell membrane</location>
        <topology evidence="1">Multi-pass membrane protein</topology>
    </subcellularLocation>
</comment>
<keyword evidence="2 6" id="KW-0812">Transmembrane</keyword>